<gene>
    <name evidence="3" type="primary">LOC103584845</name>
</gene>
<dbReference type="RefSeq" id="XP_008563903.1">
    <property type="nucleotide sequence ID" value="XM_008565681.1"/>
</dbReference>
<dbReference type="GeneID" id="103584845"/>
<keyword evidence="2" id="KW-1185">Reference proteome</keyword>
<proteinExistence type="predicted"/>
<dbReference type="InterPro" id="IPR036910">
    <property type="entry name" value="HMG_box_dom_sf"/>
</dbReference>
<evidence type="ECO:0000256" key="1">
    <source>
        <dbReference type="SAM" id="MobiDB-lite"/>
    </source>
</evidence>
<sequence length="72" mass="8340">MFRVLNGESQSPDVKQQNIPDSRKNSSLLWTDNPSSNDRCETEENGKEIGHDRVKRPMNAFMVWSRDHRLGP</sequence>
<evidence type="ECO:0000313" key="2">
    <source>
        <dbReference type="Proteomes" id="UP000694923"/>
    </source>
</evidence>
<feature type="region of interest" description="Disordered" evidence="1">
    <location>
        <begin position="1"/>
        <end position="50"/>
    </location>
</feature>
<dbReference type="Proteomes" id="UP000694923">
    <property type="component" value="Unplaced"/>
</dbReference>
<feature type="compositionally biased region" description="Basic and acidic residues" evidence="1">
    <location>
        <begin position="38"/>
        <end position="50"/>
    </location>
</feature>
<dbReference type="SUPFAM" id="SSF47095">
    <property type="entry name" value="HMG-box"/>
    <property type="match status" value="1"/>
</dbReference>
<reference evidence="3" key="1">
    <citation type="submission" date="2025-08" db="UniProtKB">
        <authorList>
            <consortium name="RefSeq"/>
        </authorList>
    </citation>
    <scope>IDENTIFICATION</scope>
</reference>
<feature type="compositionally biased region" description="Polar residues" evidence="1">
    <location>
        <begin position="7"/>
        <end position="37"/>
    </location>
</feature>
<evidence type="ECO:0000313" key="3">
    <source>
        <dbReference type="RefSeq" id="XP_008563903.1"/>
    </source>
</evidence>
<organism evidence="2 3">
    <name type="scientific">Galeopterus variegatus</name>
    <name type="common">Malayan flying lemur</name>
    <name type="synonym">Cynocephalus variegatus</name>
    <dbReference type="NCBI Taxonomy" id="482537"/>
    <lineage>
        <taxon>Eukaryota</taxon>
        <taxon>Metazoa</taxon>
        <taxon>Chordata</taxon>
        <taxon>Craniata</taxon>
        <taxon>Vertebrata</taxon>
        <taxon>Euteleostomi</taxon>
        <taxon>Mammalia</taxon>
        <taxon>Eutheria</taxon>
        <taxon>Euarchontoglires</taxon>
        <taxon>Dermoptera</taxon>
        <taxon>Cynocephalidae</taxon>
        <taxon>Galeopterus</taxon>
    </lineage>
</organism>
<name>A0ABM0Q6B2_GALVR</name>
<accession>A0ABM0Q6B2</accession>
<protein>
    <submittedName>
        <fullName evidence="3">Sex-determining region Y protein-like</fullName>
    </submittedName>
</protein>